<dbReference type="AlphaFoldDB" id="A0A329R3R8"/>
<evidence type="ECO:0000313" key="1">
    <source>
        <dbReference type="EMBL" id="RAW19277.1"/>
    </source>
</evidence>
<comment type="caution">
    <text evidence="1">The sequence shown here is derived from an EMBL/GenBank/DDBJ whole genome shotgun (WGS) entry which is preliminary data.</text>
</comment>
<reference evidence="1 2" key="1">
    <citation type="submission" date="2018-04" db="EMBL/GenBank/DDBJ databases">
        <title>Paenibacillus taichungensis Genome sequencing and assembly.</title>
        <authorList>
            <person name="Xu J."/>
            <person name="Rensing C."/>
            <person name="Mazhar H.S."/>
        </authorList>
    </citation>
    <scope>NUCLEOTIDE SEQUENCE [LARGE SCALE GENOMIC DNA]</scope>
    <source>
        <strain evidence="1 2">NC1</strain>
    </source>
</reference>
<dbReference type="RefSeq" id="WP_113051420.1">
    <property type="nucleotide sequence ID" value="NZ_QEVW01000001.1"/>
</dbReference>
<protein>
    <submittedName>
        <fullName evidence="1">Uncharacterized protein</fullName>
    </submittedName>
</protein>
<accession>A0A329R3R8</accession>
<name>A0A329R3R8_9BACL</name>
<gene>
    <name evidence="1" type="ORF">DC345_00370</name>
</gene>
<dbReference type="EMBL" id="QEVW01000001">
    <property type="protein sequence ID" value="RAW19277.1"/>
    <property type="molecule type" value="Genomic_DNA"/>
</dbReference>
<evidence type="ECO:0000313" key="2">
    <source>
        <dbReference type="Proteomes" id="UP000250642"/>
    </source>
</evidence>
<proteinExistence type="predicted"/>
<organism evidence="1 2">
    <name type="scientific">Paenibacillus taichungensis</name>
    <dbReference type="NCBI Taxonomy" id="484184"/>
    <lineage>
        <taxon>Bacteria</taxon>
        <taxon>Bacillati</taxon>
        <taxon>Bacillota</taxon>
        <taxon>Bacilli</taxon>
        <taxon>Bacillales</taxon>
        <taxon>Paenibacillaceae</taxon>
        <taxon>Paenibacillus</taxon>
    </lineage>
</organism>
<dbReference type="Proteomes" id="UP000250642">
    <property type="component" value="Unassembled WGS sequence"/>
</dbReference>
<sequence>MIHEYLEYPSKEEWVDIEEHPKINQLYLDIKRPEITDFFALFTEHELASWVRLFNNRLGQSRTSYIFFKHCYNKGIPDKEWYNSPGKEGQSIQYFTHFKEDETINYDGL</sequence>